<evidence type="ECO:0000313" key="4">
    <source>
        <dbReference type="EMBL" id="DBA27437.1"/>
    </source>
</evidence>
<dbReference type="Gene3D" id="1.10.630.10">
    <property type="entry name" value="Cytochrome P450"/>
    <property type="match status" value="3"/>
</dbReference>
<keyword evidence="2" id="KW-0408">Iron</keyword>
<evidence type="ECO:0000256" key="2">
    <source>
        <dbReference type="ARBA" id="ARBA00023004"/>
    </source>
</evidence>
<accession>A0AAV3ATJ8</accession>
<dbReference type="GO" id="GO:0020037">
    <property type="term" value="F:heme binding"/>
    <property type="evidence" value="ECO:0007669"/>
    <property type="project" value="InterPro"/>
</dbReference>
<dbReference type="AlphaFoldDB" id="A0AAV3ATJ8"/>
<keyword evidence="3" id="KW-0732">Signal</keyword>
<proteinExistence type="predicted"/>
<organism evidence="4 5">
    <name type="scientific">Pyxicephalus adspersus</name>
    <name type="common">African bullfrog</name>
    <dbReference type="NCBI Taxonomy" id="30357"/>
    <lineage>
        <taxon>Eukaryota</taxon>
        <taxon>Metazoa</taxon>
        <taxon>Chordata</taxon>
        <taxon>Craniata</taxon>
        <taxon>Vertebrata</taxon>
        <taxon>Euteleostomi</taxon>
        <taxon>Amphibia</taxon>
        <taxon>Batrachia</taxon>
        <taxon>Anura</taxon>
        <taxon>Neobatrachia</taxon>
        <taxon>Ranoidea</taxon>
        <taxon>Pyxicephalidae</taxon>
        <taxon>Pyxicephalinae</taxon>
        <taxon>Pyxicephalus</taxon>
    </lineage>
</organism>
<dbReference type="GO" id="GO:0001516">
    <property type="term" value="P:prostaglandin biosynthetic process"/>
    <property type="evidence" value="ECO:0007669"/>
    <property type="project" value="TreeGrafter"/>
</dbReference>
<dbReference type="PANTHER" id="PTHR24306">
    <property type="match status" value="1"/>
</dbReference>
<feature type="chain" id="PRO_5043853370" description="Prostacyclin synthase" evidence="3">
    <location>
        <begin position="21"/>
        <end position="329"/>
    </location>
</feature>
<sequence length="329" mass="37711">MRECIVFCALCLMYGVPVLGSDRRHKEPPLDCGFIPWLGHALEFGRDAAAFLSRMKAKHGDIFTVQVAGRFVTVLLDPLSYDHVVWESSDKLDFGKYAKILMERMFDVTLPDHDAIAEKALLRSHLQNQNLPVLARSMFRNLSAILNDNSVAVTTWREDGLFSFSYGVMLRAGYLTLFGSESEKLWAAGRDVRHSLHVYTQFQKFDQLLMKSARGVLSADGVLEESLRLTAAPFITREVLTELPLKLEDGTEYLLRRGDRLCLFPYISPQMDPEIHPEPQVFVWLLILNFEFELVNPAEKIPEFDRSRYGFGVLQPEGDIKFRYKRRSL</sequence>
<dbReference type="InterPro" id="IPR036396">
    <property type="entry name" value="Cyt_P450_sf"/>
</dbReference>
<gene>
    <name evidence="4" type="ORF">GDO54_007930</name>
</gene>
<dbReference type="Proteomes" id="UP001181693">
    <property type="component" value="Unassembled WGS sequence"/>
</dbReference>
<reference evidence="4" key="1">
    <citation type="thesis" date="2020" institute="ProQuest LLC" country="789 East Eisenhower Parkway, Ann Arbor, MI, USA">
        <title>Comparative Genomics and Chromosome Evolution.</title>
        <authorList>
            <person name="Mudd A.B."/>
        </authorList>
    </citation>
    <scope>NUCLEOTIDE SEQUENCE</scope>
    <source>
        <strain evidence="4">1538</strain>
        <tissue evidence="4">Blood</tissue>
    </source>
</reference>
<evidence type="ECO:0000256" key="1">
    <source>
        <dbReference type="ARBA" id="ARBA00022723"/>
    </source>
</evidence>
<evidence type="ECO:0008006" key="6">
    <source>
        <dbReference type="Google" id="ProtNLM"/>
    </source>
</evidence>
<dbReference type="PANTHER" id="PTHR24306:SF4">
    <property type="entry name" value="PROSTACYCLIN SYNTHASE"/>
    <property type="match status" value="1"/>
</dbReference>
<comment type="caution">
    <text evidence="4">The sequence shown here is derived from an EMBL/GenBank/DDBJ whole genome shotgun (WGS) entry which is preliminary data.</text>
</comment>
<feature type="signal peptide" evidence="3">
    <location>
        <begin position="1"/>
        <end position="20"/>
    </location>
</feature>
<dbReference type="GO" id="GO:0004497">
    <property type="term" value="F:monooxygenase activity"/>
    <property type="evidence" value="ECO:0007669"/>
    <property type="project" value="InterPro"/>
</dbReference>
<evidence type="ECO:0000313" key="5">
    <source>
        <dbReference type="Proteomes" id="UP001181693"/>
    </source>
</evidence>
<dbReference type="GO" id="GO:0016705">
    <property type="term" value="F:oxidoreductase activity, acting on paired donors, with incorporation or reduction of molecular oxygen"/>
    <property type="evidence" value="ECO:0007669"/>
    <property type="project" value="InterPro"/>
</dbReference>
<dbReference type="GO" id="GO:0005506">
    <property type="term" value="F:iron ion binding"/>
    <property type="evidence" value="ECO:0007669"/>
    <property type="project" value="InterPro"/>
</dbReference>
<dbReference type="InterPro" id="IPR002403">
    <property type="entry name" value="Cyt_P450_E_grp-IV"/>
</dbReference>
<keyword evidence="5" id="KW-1185">Reference proteome</keyword>
<dbReference type="GO" id="GO:0008116">
    <property type="term" value="F:prostaglandin-I synthase activity"/>
    <property type="evidence" value="ECO:0007669"/>
    <property type="project" value="TreeGrafter"/>
</dbReference>
<dbReference type="SUPFAM" id="SSF48264">
    <property type="entry name" value="Cytochrome P450"/>
    <property type="match status" value="1"/>
</dbReference>
<keyword evidence="1" id="KW-0479">Metal-binding</keyword>
<dbReference type="EMBL" id="DYDO01000003">
    <property type="protein sequence ID" value="DBA27437.1"/>
    <property type="molecule type" value="Genomic_DNA"/>
</dbReference>
<name>A0AAV3ATJ8_PYXAD</name>
<protein>
    <recommendedName>
        <fullName evidence="6">Prostacyclin synthase</fullName>
    </recommendedName>
</protein>
<dbReference type="PRINTS" id="PR00465">
    <property type="entry name" value="EP450IV"/>
</dbReference>
<evidence type="ECO:0000256" key="3">
    <source>
        <dbReference type="SAM" id="SignalP"/>
    </source>
</evidence>